<dbReference type="Gene3D" id="3.40.50.620">
    <property type="entry name" value="HUPs"/>
    <property type="match status" value="1"/>
</dbReference>
<dbReference type="EMBL" id="JAHHIF010000003">
    <property type="protein sequence ID" value="MBW4543280.1"/>
    <property type="molecule type" value="Genomic_DNA"/>
</dbReference>
<evidence type="ECO:0000256" key="4">
    <source>
        <dbReference type="ARBA" id="ARBA00022642"/>
    </source>
</evidence>
<evidence type="ECO:0000256" key="7">
    <source>
        <dbReference type="ARBA" id="ARBA00022741"/>
    </source>
</evidence>
<evidence type="ECO:0000256" key="3">
    <source>
        <dbReference type="ARBA" id="ARBA00012389"/>
    </source>
</evidence>
<evidence type="ECO:0000259" key="11">
    <source>
        <dbReference type="Pfam" id="PF01467"/>
    </source>
</evidence>
<dbReference type="InterPro" id="IPR005248">
    <property type="entry name" value="NadD/NMNAT"/>
</dbReference>
<reference evidence="12" key="2">
    <citation type="journal article" date="2022" name="Microbiol. Resour. Announc.">
        <title>Metagenome Sequencing to Explore Phylogenomics of Terrestrial Cyanobacteria.</title>
        <authorList>
            <person name="Ward R.D."/>
            <person name="Stajich J.E."/>
            <person name="Johansen J.R."/>
            <person name="Huntemann M."/>
            <person name="Clum A."/>
            <person name="Foster B."/>
            <person name="Foster B."/>
            <person name="Roux S."/>
            <person name="Palaniappan K."/>
            <person name="Varghese N."/>
            <person name="Mukherjee S."/>
            <person name="Reddy T.B.K."/>
            <person name="Daum C."/>
            <person name="Copeland A."/>
            <person name="Chen I.A."/>
            <person name="Ivanova N.N."/>
            <person name="Kyrpides N.C."/>
            <person name="Shapiro N."/>
            <person name="Eloe-Fadrosh E.A."/>
            <person name="Pietrasiak N."/>
        </authorList>
    </citation>
    <scope>NUCLEOTIDE SEQUENCE</scope>
    <source>
        <strain evidence="12">CPER-KK1</strain>
    </source>
</reference>
<keyword evidence="4" id="KW-0662">Pyridine nucleotide biosynthesis</keyword>
<dbReference type="CDD" id="cd02165">
    <property type="entry name" value="NMNAT"/>
    <property type="match status" value="1"/>
</dbReference>
<comment type="catalytic activity">
    <reaction evidence="10">
        <text>nicotinate beta-D-ribonucleotide + ATP + H(+) = deamido-NAD(+) + diphosphate</text>
        <dbReference type="Rhea" id="RHEA:22860"/>
        <dbReference type="ChEBI" id="CHEBI:15378"/>
        <dbReference type="ChEBI" id="CHEBI:30616"/>
        <dbReference type="ChEBI" id="CHEBI:33019"/>
        <dbReference type="ChEBI" id="CHEBI:57502"/>
        <dbReference type="ChEBI" id="CHEBI:58437"/>
        <dbReference type="EC" id="2.7.7.18"/>
    </reaction>
</comment>
<evidence type="ECO:0000313" key="13">
    <source>
        <dbReference type="Proteomes" id="UP000753908"/>
    </source>
</evidence>
<dbReference type="AlphaFoldDB" id="A0A951PGE8"/>
<keyword evidence="5 12" id="KW-0808">Transferase</keyword>
<dbReference type="GO" id="GO:0004515">
    <property type="term" value="F:nicotinate-nucleotide adenylyltransferase activity"/>
    <property type="evidence" value="ECO:0007669"/>
    <property type="project" value="UniProtKB-EC"/>
</dbReference>
<dbReference type="PANTHER" id="PTHR39321">
    <property type="entry name" value="NICOTINATE-NUCLEOTIDE ADENYLYLTRANSFERASE-RELATED"/>
    <property type="match status" value="1"/>
</dbReference>
<organism evidence="12 13">
    <name type="scientific">Symplocastrum torsivum CPER-KK1</name>
    <dbReference type="NCBI Taxonomy" id="450513"/>
    <lineage>
        <taxon>Bacteria</taxon>
        <taxon>Bacillati</taxon>
        <taxon>Cyanobacteriota</taxon>
        <taxon>Cyanophyceae</taxon>
        <taxon>Oscillatoriophycideae</taxon>
        <taxon>Oscillatoriales</taxon>
        <taxon>Microcoleaceae</taxon>
        <taxon>Symplocastrum</taxon>
    </lineage>
</organism>
<sequence>MVNIALFGTSADPPTSAHQAILNWLSYHYDHVAVWASDNPFKTHQTPLEHRSTMLRLLIEDISPPRRNISLYQALSSPRTLETVEKARQHWGTQVDFTLVIGADLVSQMPRWYQIEKLLQQVKLLVVPRPGYEIDEGGIEELRKLGAEVAIADLQAPAVSSTAYREKGDPEVLTPPVEDYIHKEQLYACQDAAPSR</sequence>
<reference evidence="12" key="1">
    <citation type="submission" date="2021-05" db="EMBL/GenBank/DDBJ databases">
        <authorList>
            <person name="Pietrasiak N."/>
            <person name="Ward R."/>
            <person name="Stajich J.E."/>
            <person name="Kurbessoian T."/>
        </authorList>
    </citation>
    <scope>NUCLEOTIDE SEQUENCE</scope>
    <source>
        <strain evidence="12">CPER-KK1</strain>
    </source>
</reference>
<evidence type="ECO:0000256" key="10">
    <source>
        <dbReference type="ARBA" id="ARBA00048721"/>
    </source>
</evidence>
<dbReference type="PANTHER" id="PTHR39321:SF3">
    <property type="entry name" value="PHOSPHOPANTETHEINE ADENYLYLTRANSFERASE"/>
    <property type="match status" value="1"/>
</dbReference>
<protein>
    <recommendedName>
        <fullName evidence="3">nicotinate-nucleotide adenylyltransferase</fullName>
        <ecNumber evidence="3">2.7.7.18</ecNumber>
    </recommendedName>
</protein>
<keyword evidence="8" id="KW-0067">ATP-binding</keyword>
<evidence type="ECO:0000256" key="1">
    <source>
        <dbReference type="ARBA" id="ARBA00002324"/>
    </source>
</evidence>
<dbReference type="InterPro" id="IPR004821">
    <property type="entry name" value="Cyt_trans-like"/>
</dbReference>
<evidence type="ECO:0000256" key="5">
    <source>
        <dbReference type="ARBA" id="ARBA00022679"/>
    </source>
</evidence>
<comment type="pathway">
    <text evidence="2">Cofactor biosynthesis; NAD(+) biosynthesis; deamido-NAD(+) from nicotinate D-ribonucleotide: step 1/1.</text>
</comment>
<dbReference type="InterPro" id="IPR014729">
    <property type="entry name" value="Rossmann-like_a/b/a_fold"/>
</dbReference>
<dbReference type="GO" id="GO:0005524">
    <property type="term" value="F:ATP binding"/>
    <property type="evidence" value="ECO:0007669"/>
    <property type="project" value="UniProtKB-KW"/>
</dbReference>
<dbReference type="EC" id="2.7.7.18" evidence="3"/>
<gene>
    <name evidence="12" type="ORF">KME25_02355</name>
</gene>
<name>A0A951PGE8_9CYAN</name>
<keyword evidence="7" id="KW-0547">Nucleotide-binding</keyword>
<keyword evidence="9" id="KW-0520">NAD</keyword>
<evidence type="ECO:0000313" key="12">
    <source>
        <dbReference type="EMBL" id="MBW4543280.1"/>
    </source>
</evidence>
<dbReference type="GO" id="GO:0009435">
    <property type="term" value="P:NAD+ biosynthetic process"/>
    <property type="evidence" value="ECO:0007669"/>
    <property type="project" value="InterPro"/>
</dbReference>
<dbReference type="NCBIfam" id="NF000842">
    <property type="entry name" value="PRK00071.2-1"/>
    <property type="match status" value="1"/>
</dbReference>
<dbReference type="SUPFAM" id="SSF52374">
    <property type="entry name" value="Nucleotidylyl transferase"/>
    <property type="match status" value="1"/>
</dbReference>
<accession>A0A951PGE8</accession>
<evidence type="ECO:0000256" key="8">
    <source>
        <dbReference type="ARBA" id="ARBA00022840"/>
    </source>
</evidence>
<comment type="function">
    <text evidence="1">Catalyzes the reversible adenylation of nicotinate mononucleotide (NaMN) to nicotinic acid adenine dinucleotide (NaAD).</text>
</comment>
<feature type="domain" description="Cytidyltransferase-like" evidence="11">
    <location>
        <begin position="6"/>
        <end position="167"/>
    </location>
</feature>
<proteinExistence type="predicted"/>
<dbReference type="Pfam" id="PF01467">
    <property type="entry name" value="CTP_transf_like"/>
    <property type="match status" value="1"/>
</dbReference>
<dbReference type="Proteomes" id="UP000753908">
    <property type="component" value="Unassembled WGS sequence"/>
</dbReference>
<evidence type="ECO:0000256" key="9">
    <source>
        <dbReference type="ARBA" id="ARBA00023027"/>
    </source>
</evidence>
<evidence type="ECO:0000256" key="2">
    <source>
        <dbReference type="ARBA" id="ARBA00005019"/>
    </source>
</evidence>
<keyword evidence="6 12" id="KW-0548">Nucleotidyltransferase</keyword>
<evidence type="ECO:0000256" key="6">
    <source>
        <dbReference type="ARBA" id="ARBA00022695"/>
    </source>
</evidence>
<comment type="caution">
    <text evidence="12">The sequence shown here is derived from an EMBL/GenBank/DDBJ whole genome shotgun (WGS) entry which is preliminary data.</text>
</comment>